<dbReference type="Gene3D" id="3.40.30.10">
    <property type="entry name" value="Glutaredoxin"/>
    <property type="match status" value="1"/>
</dbReference>
<dbReference type="Proteomes" id="UP000531895">
    <property type="component" value="Unassembled WGS sequence"/>
</dbReference>
<dbReference type="PROSITE" id="PS51353">
    <property type="entry name" value="ARSC"/>
    <property type="match status" value="1"/>
</dbReference>
<comment type="caution">
    <text evidence="4">The sequence shown here is derived from an EMBL/GenBank/DDBJ whole genome shotgun (WGS) entry which is preliminary data.</text>
</comment>
<accession>A0A7W2AJ72</accession>
<dbReference type="PANTHER" id="PTHR30041">
    <property type="entry name" value="ARSENATE REDUCTASE"/>
    <property type="match status" value="1"/>
</dbReference>
<reference evidence="5" key="2">
    <citation type="journal article" date="2022" name="J. Anim. Sci.">
        <title>Whole genome sequence analyses-based assessment of virulence potential and antimicrobial susceptibilities and resistance of Enterococcus faecium strains isolated from commercial swine and cattle probiotic products.</title>
        <authorList>
            <person name="Shridhar P.B."/>
            <person name="Amachawadi R.G."/>
            <person name="Tokach M."/>
            <person name="Patel I."/>
            <person name="Gangiredla J."/>
            <person name="Mammel M."/>
            <person name="Nagaraja T.G."/>
        </authorList>
    </citation>
    <scope>NUCLEOTIDE SEQUENCE</scope>
    <source>
        <strain evidence="5">EF216</strain>
    </source>
</reference>
<organism evidence="4 6">
    <name type="scientific">Enterococcus lactis</name>
    <dbReference type="NCBI Taxonomy" id="357441"/>
    <lineage>
        <taxon>Bacteria</taxon>
        <taxon>Bacillati</taxon>
        <taxon>Bacillota</taxon>
        <taxon>Bacilli</taxon>
        <taxon>Lactobacillales</taxon>
        <taxon>Enterococcaceae</taxon>
        <taxon>Enterococcus</taxon>
    </lineage>
</organism>
<dbReference type="InterPro" id="IPR036249">
    <property type="entry name" value="Thioredoxin-like_sf"/>
</dbReference>
<name>A0A7W2AJ72_9ENTE</name>
<proteinExistence type="inferred from homology"/>
<dbReference type="Proteomes" id="UP000704433">
    <property type="component" value="Unassembled WGS sequence"/>
</dbReference>
<evidence type="ECO:0000256" key="2">
    <source>
        <dbReference type="ARBA" id="ARBA00023284"/>
    </source>
</evidence>
<dbReference type="CDD" id="cd03032">
    <property type="entry name" value="ArsC_Spx"/>
    <property type="match status" value="1"/>
</dbReference>
<dbReference type="EMBL" id="JAIFOD010000056">
    <property type="protein sequence ID" value="MBX4194889.1"/>
    <property type="molecule type" value="Genomic_DNA"/>
</dbReference>
<evidence type="ECO:0000313" key="4">
    <source>
        <dbReference type="EMBL" id="MBA4544992.1"/>
    </source>
</evidence>
<dbReference type="InterPro" id="IPR006660">
    <property type="entry name" value="Arsenate_reductase-like"/>
</dbReference>
<keyword evidence="1" id="KW-1015">Disulfide bond</keyword>
<dbReference type="Pfam" id="PF03960">
    <property type="entry name" value="ArsC"/>
    <property type="match status" value="1"/>
</dbReference>
<dbReference type="InterPro" id="IPR006504">
    <property type="entry name" value="Tscrpt_reg_Spx/MgsR"/>
</dbReference>
<dbReference type="PANTHER" id="PTHR30041:SF7">
    <property type="entry name" value="GLOBAL TRANSCRIPTIONAL REGULATOR SPX"/>
    <property type="match status" value="1"/>
</dbReference>
<evidence type="ECO:0000313" key="5">
    <source>
        <dbReference type="EMBL" id="MBX4194889.1"/>
    </source>
</evidence>
<evidence type="ECO:0000313" key="6">
    <source>
        <dbReference type="Proteomes" id="UP000531895"/>
    </source>
</evidence>
<protein>
    <submittedName>
        <fullName evidence="4">Spx/MgsR family RNA polymerase-binding regulatory protein</fullName>
    </submittedName>
</protein>
<keyword evidence="2" id="KW-0676">Redox-active center</keyword>
<reference evidence="4 6" key="1">
    <citation type="submission" date="2020-07" db="EMBL/GenBank/DDBJ databases">
        <authorList>
            <person name="Feng H."/>
        </authorList>
    </citation>
    <scope>NUCLEOTIDE SEQUENCE [LARGE SCALE GENOMIC DNA]</scope>
    <source>
        <strain evidence="6">s-7</strain>
        <strain evidence="4">S-7</strain>
    </source>
</reference>
<evidence type="ECO:0000256" key="1">
    <source>
        <dbReference type="ARBA" id="ARBA00023157"/>
    </source>
</evidence>
<dbReference type="SUPFAM" id="SSF52833">
    <property type="entry name" value="Thioredoxin-like"/>
    <property type="match status" value="1"/>
</dbReference>
<sequence length="203" mass="23507">MIKLYIGSSCSSSRRAKRWLITHDIPFIEQNLIRQPLTKNEFIHLLKLTNNGVTEMLSTHSISYKNLVHRIDELSLSELYIEIRTSTSLLKKPIIYDQPAKLLTGFSEDKIRMFLPKTKRKQELNELLLSGHLVDFKENNLCVPVISCFSNMLVNKNKPGKATTSPGNTALSNEIFTQKSIVLFNFKSVAFILYFTRWKRERK</sequence>
<comment type="similarity">
    <text evidence="3">Belongs to the ArsC family.</text>
</comment>
<dbReference type="NCBIfam" id="TIGR01617">
    <property type="entry name" value="arsC_related"/>
    <property type="match status" value="1"/>
</dbReference>
<dbReference type="AlphaFoldDB" id="A0A7W2AJ72"/>
<dbReference type="EMBL" id="JACEIT010000002">
    <property type="protein sequence ID" value="MBA4544992.1"/>
    <property type="molecule type" value="Genomic_DNA"/>
</dbReference>
<evidence type="ECO:0000256" key="3">
    <source>
        <dbReference type="PROSITE-ProRule" id="PRU01282"/>
    </source>
</evidence>
<gene>
    <name evidence="4" type="ORF">H1Z91_01295</name>
    <name evidence="5" type="ORF">KYX84_12045</name>
</gene>